<feature type="non-terminal residue" evidence="1">
    <location>
        <position position="64"/>
    </location>
</feature>
<gene>
    <name evidence="1" type="ORF">Golax_019412</name>
</gene>
<dbReference type="EMBL" id="JABEZV010000003">
    <property type="protein sequence ID" value="MBA0707362.1"/>
    <property type="molecule type" value="Genomic_DNA"/>
</dbReference>
<evidence type="ECO:0000313" key="1">
    <source>
        <dbReference type="EMBL" id="MBA0707362.1"/>
    </source>
</evidence>
<reference evidence="1 2" key="1">
    <citation type="journal article" date="2019" name="Genome Biol. Evol.">
        <title>Insights into the evolution of the New World diploid cottons (Gossypium, subgenus Houzingenia) based on genome sequencing.</title>
        <authorList>
            <person name="Grover C.E."/>
            <person name="Arick M.A. 2nd"/>
            <person name="Thrash A."/>
            <person name="Conover J.L."/>
            <person name="Sanders W.S."/>
            <person name="Peterson D.G."/>
            <person name="Frelichowski J.E."/>
            <person name="Scheffler J.A."/>
            <person name="Scheffler B.E."/>
            <person name="Wendel J.F."/>
        </authorList>
    </citation>
    <scope>NUCLEOTIDE SEQUENCE [LARGE SCALE GENOMIC DNA]</scope>
    <source>
        <strain evidence="1">4</strain>
        <tissue evidence="1">Leaf</tissue>
    </source>
</reference>
<organism evidence="1 2">
    <name type="scientific">Gossypium laxum</name>
    <dbReference type="NCBI Taxonomy" id="34288"/>
    <lineage>
        <taxon>Eukaryota</taxon>
        <taxon>Viridiplantae</taxon>
        <taxon>Streptophyta</taxon>
        <taxon>Embryophyta</taxon>
        <taxon>Tracheophyta</taxon>
        <taxon>Spermatophyta</taxon>
        <taxon>Magnoliopsida</taxon>
        <taxon>eudicotyledons</taxon>
        <taxon>Gunneridae</taxon>
        <taxon>Pentapetalae</taxon>
        <taxon>rosids</taxon>
        <taxon>malvids</taxon>
        <taxon>Malvales</taxon>
        <taxon>Malvaceae</taxon>
        <taxon>Malvoideae</taxon>
        <taxon>Gossypium</taxon>
    </lineage>
</organism>
<comment type="caution">
    <text evidence="1">The sequence shown here is derived from an EMBL/GenBank/DDBJ whole genome shotgun (WGS) entry which is preliminary data.</text>
</comment>
<evidence type="ECO:0000313" key="2">
    <source>
        <dbReference type="Proteomes" id="UP000593574"/>
    </source>
</evidence>
<keyword evidence="2" id="KW-1185">Reference proteome</keyword>
<accession>A0A7J8Z6Z5</accession>
<dbReference type="Proteomes" id="UP000593574">
    <property type="component" value="Unassembled WGS sequence"/>
</dbReference>
<sequence length="64" mass="7590">MKLGVILNSVETKKGRKRKWLMFVDIIVEGKRLTWVLDHRYTPWRSKKLSSMITSRDPCARNKS</sequence>
<protein>
    <submittedName>
        <fullName evidence="1">Uncharacterized protein</fullName>
    </submittedName>
</protein>
<dbReference type="AlphaFoldDB" id="A0A7J8Z6Z5"/>
<name>A0A7J8Z6Z5_9ROSI</name>
<proteinExistence type="predicted"/>